<feature type="domain" description="SnoaL-like" evidence="1">
    <location>
        <begin position="10"/>
        <end position="127"/>
    </location>
</feature>
<dbReference type="OrthoDB" id="4941530at2"/>
<gene>
    <name evidence="2" type="ORF">B0I28_104328</name>
</gene>
<name>A0A2T0UML2_9ACTN</name>
<protein>
    <submittedName>
        <fullName evidence="2">Uncharacterized protein (TIGR02246 family)</fullName>
    </submittedName>
</protein>
<accession>A0A2T0UML2</accession>
<organism evidence="2 3">
    <name type="scientific">Glycomyces artemisiae</name>
    <dbReference type="NCBI Taxonomy" id="1076443"/>
    <lineage>
        <taxon>Bacteria</taxon>
        <taxon>Bacillati</taxon>
        <taxon>Actinomycetota</taxon>
        <taxon>Actinomycetes</taxon>
        <taxon>Glycomycetales</taxon>
        <taxon>Glycomycetaceae</taxon>
        <taxon>Glycomyces</taxon>
    </lineage>
</organism>
<dbReference type="Gene3D" id="3.10.450.50">
    <property type="match status" value="1"/>
</dbReference>
<proteinExistence type="predicted"/>
<dbReference type="InterPro" id="IPR037401">
    <property type="entry name" value="SnoaL-like"/>
</dbReference>
<dbReference type="Proteomes" id="UP000238176">
    <property type="component" value="Unassembled WGS sequence"/>
</dbReference>
<comment type="caution">
    <text evidence="2">The sequence shown here is derived from an EMBL/GenBank/DDBJ whole genome shotgun (WGS) entry which is preliminary data.</text>
</comment>
<evidence type="ECO:0000313" key="3">
    <source>
        <dbReference type="Proteomes" id="UP000238176"/>
    </source>
</evidence>
<dbReference type="AlphaFoldDB" id="A0A2T0UML2"/>
<keyword evidence="3" id="KW-1185">Reference proteome</keyword>
<dbReference type="RefSeq" id="WP_106364257.1">
    <property type="nucleotide sequence ID" value="NZ_PVTJ01000004.1"/>
</dbReference>
<dbReference type="InterPro" id="IPR032710">
    <property type="entry name" value="NTF2-like_dom_sf"/>
</dbReference>
<dbReference type="SUPFAM" id="SSF54427">
    <property type="entry name" value="NTF2-like"/>
    <property type="match status" value="1"/>
</dbReference>
<evidence type="ECO:0000313" key="2">
    <source>
        <dbReference type="EMBL" id="PRY59169.1"/>
    </source>
</evidence>
<dbReference type="EMBL" id="PVTJ01000004">
    <property type="protein sequence ID" value="PRY59169.1"/>
    <property type="molecule type" value="Genomic_DNA"/>
</dbReference>
<dbReference type="Pfam" id="PF13577">
    <property type="entry name" value="SnoaL_4"/>
    <property type="match status" value="1"/>
</dbReference>
<sequence length="143" mass="15393">MSDTDTLVRDLADRAAITELLARQSRWLDERDAAATAAVFTDDAVARTPGGEVRGAAAVAEHAFARHAGYERTVHAMHGIVIDLAGDEAVVDCGVKAVFATGEAVQFIDARYRFDARRTPEGWRLASIAVTPLTRTADIARTL</sequence>
<evidence type="ECO:0000259" key="1">
    <source>
        <dbReference type="Pfam" id="PF13577"/>
    </source>
</evidence>
<reference evidence="2 3" key="1">
    <citation type="submission" date="2018-03" db="EMBL/GenBank/DDBJ databases">
        <title>Genomic Encyclopedia of Type Strains, Phase III (KMG-III): the genomes of soil and plant-associated and newly described type strains.</title>
        <authorList>
            <person name="Whitman W."/>
        </authorList>
    </citation>
    <scope>NUCLEOTIDE SEQUENCE [LARGE SCALE GENOMIC DNA]</scope>
    <source>
        <strain evidence="2 3">CGMCC 4.7067</strain>
    </source>
</reference>